<dbReference type="EMBL" id="AP014967">
    <property type="protein sequence ID" value="BAT13564.1"/>
    <property type="molecule type" value="Genomic_DNA"/>
</dbReference>
<accession>A0A0P0Y1X9</accession>
<reference evidence="1 2" key="2">
    <citation type="journal article" date="2013" name="Plant Cell Physiol.">
        <title>Rice Annotation Project Database (RAP-DB): an integrative and interactive database for rice genomics.</title>
        <authorList>
            <person name="Sakai H."/>
            <person name="Lee S.S."/>
            <person name="Tanaka T."/>
            <person name="Numa H."/>
            <person name="Kim J."/>
            <person name="Kawahara Y."/>
            <person name="Wakimoto H."/>
            <person name="Yang C.C."/>
            <person name="Iwamoto M."/>
            <person name="Abe T."/>
            <person name="Yamada Y."/>
            <person name="Muto A."/>
            <person name="Inokuchi H."/>
            <person name="Ikemura T."/>
            <person name="Matsumoto T."/>
            <person name="Sasaki T."/>
            <person name="Itoh T."/>
        </authorList>
    </citation>
    <scope>NUCLEOTIDE SEQUENCE [LARGE SCALE GENOMIC DNA]</scope>
    <source>
        <strain evidence="2">cv. Nipponbare</strain>
    </source>
</reference>
<sequence length="141" mass="16676">MQPMLHISIAGVYCKNLNSIRFTDTPGIILIYRPKDGSWCITESNSCKAKITYFELTISICQNIFWFKISNIPITCMYVLQSSKQLIEEKLVVFWSQVVVGLYNLVQIRLHEFKNNINVLEFSPRRRKQNMFYFHDIWVSQ</sequence>
<proteinExistence type="predicted"/>
<protein>
    <submittedName>
        <fullName evidence="1">Os11g0271675 protein</fullName>
    </submittedName>
</protein>
<reference evidence="1 2" key="3">
    <citation type="journal article" date="2013" name="Rice">
        <title>Improvement of the Oryza sativa Nipponbare reference genome using next generation sequence and optical map data.</title>
        <authorList>
            <person name="Kawahara Y."/>
            <person name="de la Bastide M."/>
            <person name="Hamilton J.P."/>
            <person name="Kanamori H."/>
            <person name="McCombie W.R."/>
            <person name="Ouyang S."/>
            <person name="Schwartz D.C."/>
            <person name="Tanaka T."/>
            <person name="Wu J."/>
            <person name="Zhou S."/>
            <person name="Childs K.L."/>
            <person name="Davidson R.M."/>
            <person name="Lin H."/>
            <person name="Quesada-Ocampo L."/>
            <person name="Vaillancourt B."/>
            <person name="Sakai H."/>
            <person name="Lee S.S."/>
            <person name="Kim J."/>
            <person name="Numa H."/>
            <person name="Itoh T."/>
            <person name="Buell C.R."/>
            <person name="Matsumoto T."/>
        </authorList>
    </citation>
    <scope>NUCLEOTIDE SEQUENCE [LARGE SCALE GENOMIC DNA]</scope>
    <source>
        <strain evidence="2">cv. Nipponbare</strain>
    </source>
</reference>
<dbReference type="Gramene" id="Os11t0271675-00">
    <property type="protein sequence ID" value="Os11t0271675-00"/>
    <property type="gene ID" value="Os11g0271675"/>
</dbReference>
<organism evidence="1 2">
    <name type="scientific">Oryza sativa subsp. japonica</name>
    <name type="common">Rice</name>
    <dbReference type="NCBI Taxonomy" id="39947"/>
    <lineage>
        <taxon>Eukaryota</taxon>
        <taxon>Viridiplantae</taxon>
        <taxon>Streptophyta</taxon>
        <taxon>Embryophyta</taxon>
        <taxon>Tracheophyta</taxon>
        <taxon>Spermatophyta</taxon>
        <taxon>Magnoliopsida</taxon>
        <taxon>Liliopsida</taxon>
        <taxon>Poales</taxon>
        <taxon>Poaceae</taxon>
        <taxon>BOP clade</taxon>
        <taxon>Oryzoideae</taxon>
        <taxon>Oryzeae</taxon>
        <taxon>Oryzinae</taxon>
        <taxon>Oryza</taxon>
        <taxon>Oryza sativa</taxon>
    </lineage>
</organism>
<dbReference type="InParanoid" id="A0A0P0Y1X9"/>
<dbReference type="AlphaFoldDB" id="A0A0P0Y1X9"/>
<evidence type="ECO:0000313" key="2">
    <source>
        <dbReference type="Proteomes" id="UP000059680"/>
    </source>
</evidence>
<dbReference type="Proteomes" id="UP000059680">
    <property type="component" value="Chromosome 11"/>
</dbReference>
<name>A0A0P0Y1X9_ORYSJ</name>
<keyword evidence="2" id="KW-1185">Reference proteome</keyword>
<reference evidence="2" key="1">
    <citation type="journal article" date="2005" name="Nature">
        <title>The map-based sequence of the rice genome.</title>
        <authorList>
            <consortium name="International rice genome sequencing project (IRGSP)"/>
            <person name="Matsumoto T."/>
            <person name="Wu J."/>
            <person name="Kanamori H."/>
            <person name="Katayose Y."/>
            <person name="Fujisawa M."/>
            <person name="Namiki N."/>
            <person name="Mizuno H."/>
            <person name="Yamamoto K."/>
            <person name="Antonio B.A."/>
            <person name="Baba T."/>
            <person name="Sakata K."/>
            <person name="Nagamura Y."/>
            <person name="Aoki H."/>
            <person name="Arikawa K."/>
            <person name="Arita K."/>
            <person name="Bito T."/>
            <person name="Chiden Y."/>
            <person name="Fujitsuka N."/>
            <person name="Fukunaka R."/>
            <person name="Hamada M."/>
            <person name="Harada C."/>
            <person name="Hayashi A."/>
            <person name="Hijishita S."/>
            <person name="Honda M."/>
            <person name="Hosokawa S."/>
            <person name="Ichikawa Y."/>
            <person name="Idonuma A."/>
            <person name="Iijima M."/>
            <person name="Ikeda M."/>
            <person name="Ikeno M."/>
            <person name="Ito K."/>
            <person name="Ito S."/>
            <person name="Ito T."/>
            <person name="Ito Y."/>
            <person name="Ito Y."/>
            <person name="Iwabuchi A."/>
            <person name="Kamiya K."/>
            <person name="Karasawa W."/>
            <person name="Kurita K."/>
            <person name="Katagiri S."/>
            <person name="Kikuta A."/>
            <person name="Kobayashi H."/>
            <person name="Kobayashi N."/>
            <person name="Machita K."/>
            <person name="Maehara T."/>
            <person name="Masukawa M."/>
            <person name="Mizubayashi T."/>
            <person name="Mukai Y."/>
            <person name="Nagasaki H."/>
            <person name="Nagata Y."/>
            <person name="Naito S."/>
            <person name="Nakashima M."/>
            <person name="Nakama Y."/>
            <person name="Nakamichi Y."/>
            <person name="Nakamura M."/>
            <person name="Meguro A."/>
            <person name="Negishi M."/>
            <person name="Ohta I."/>
            <person name="Ohta T."/>
            <person name="Okamoto M."/>
            <person name="Ono N."/>
            <person name="Saji S."/>
            <person name="Sakaguchi M."/>
            <person name="Sakai K."/>
            <person name="Shibata M."/>
            <person name="Shimokawa T."/>
            <person name="Song J."/>
            <person name="Takazaki Y."/>
            <person name="Terasawa K."/>
            <person name="Tsugane M."/>
            <person name="Tsuji K."/>
            <person name="Ueda S."/>
            <person name="Waki K."/>
            <person name="Yamagata H."/>
            <person name="Yamamoto M."/>
            <person name="Yamamoto S."/>
            <person name="Yamane H."/>
            <person name="Yoshiki S."/>
            <person name="Yoshihara R."/>
            <person name="Yukawa K."/>
            <person name="Zhong H."/>
            <person name="Yano M."/>
            <person name="Yuan Q."/>
            <person name="Ouyang S."/>
            <person name="Liu J."/>
            <person name="Jones K.M."/>
            <person name="Gansberger K."/>
            <person name="Moffat K."/>
            <person name="Hill J."/>
            <person name="Bera J."/>
            <person name="Fadrosh D."/>
            <person name="Jin S."/>
            <person name="Johri S."/>
            <person name="Kim M."/>
            <person name="Overton L."/>
            <person name="Reardon M."/>
            <person name="Tsitrin T."/>
            <person name="Vuong H."/>
            <person name="Weaver B."/>
            <person name="Ciecko A."/>
            <person name="Tallon L."/>
            <person name="Jackson J."/>
            <person name="Pai G."/>
            <person name="Aken S.V."/>
            <person name="Utterback T."/>
            <person name="Reidmuller S."/>
            <person name="Feldblyum T."/>
            <person name="Hsiao J."/>
            <person name="Zismann V."/>
            <person name="Iobst S."/>
            <person name="de Vazeille A.R."/>
            <person name="Buell C.R."/>
            <person name="Ying K."/>
            <person name="Li Y."/>
            <person name="Lu T."/>
            <person name="Huang Y."/>
            <person name="Zhao Q."/>
            <person name="Feng Q."/>
            <person name="Zhang L."/>
            <person name="Zhu J."/>
            <person name="Weng Q."/>
            <person name="Mu J."/>
            <person name="Lu Y."/>
            <person name="Fan D."/>
            <person name="Liu Y."/>
            <person name="Guan J."/>
            <person name="Zhang Y."/>
            <person name="Yu S."/>
            <person name="Liu X."/>
            <person name="Zhang Y."/>
            <person name="Hong G."/>
            <person name="Han B."/>
            <person name="Choisne N."/>
            <person name="Demange N."/>
            <person name="Orjeda G."/>
            <person name="Samain S."/>
            <person name="Cattolico L."/>
            <person name="Pelletier E."/>
            <person name="Couloux A."/>
            <person name="Segurens B."/>
            <person name="Wincker P."/>
            <person name="D'Hont A."/>
            <person name="Scarpelli C."/>
            <person name="Weissenbach J."/>
            <person name="Salanoubat M."/>
            <person name="Quetier F."/>
            <person name="Yu Y."/>
            <person name="Kim H.R."/>
            <person name="Rambo T."/>
            <person name="Currie J."/>
            <person name="Collura K."/>
            <person name="Luo M."/>
            <person name="Yang T."/>
            <person name="Ammiraju J.S.S."/>
            <person name="Engler F."/>
            <person name="Soderlund C."/>
            <person name="Wing R.A."/>
            <person name="Palmer L.E."/>
            <person name="de la Bastide M."/>
            <person name="Spiegel L."/>
            <person name="Nascimento L."/>
            <person name="Zutavern T."/>
            <person name="O'Shaughnessy A."/>
            <person name="Dike S."/>
            <person name="Dedhia N."/>
            <person name="Preston R."/>
            <person name="Balija V."/>
            <person name="McCombie W.R."/>
            <person name="Chow T."/>
            <person name="Chen H."/>
            <person name="Chung M."/>
            <person name="Chen C."/>
            <person name="Shaw J."/>
            <person name="Wu H."/>
            <person name="Hsiao K."/>
            <person name="Chao Y."/>
            <person name="Chu M."/>
            <person name="Cheng C."/>
            <person name="Hour A."/>
            <person name="Lee P."/>
            <person name="Lin S."/>
            <person name="Lin Y."/>
            <person name="Liou J."/>
            <person name="Liu S."/>
            <person name="Hsing Y."/>
            <person name="Raghuvanshi S."/>
            <person name="Mohanty A."/>
            <person name="Bharti A.K."/>
            <person name="Gaur A."/>
            <person name="Gupta V."/>
            <person name="Kumar D."/>
            <person name="Ravi V."/>
            <person name="Vij S."/>
            <person name="Kapur A."/>
            <person name="Khurana P."/>
            <person name="Khurana P."/>
            <person name="Khurana J.P."/>
            <person name="Tyagi A.K."/>
            <person name="Gaikwad K."/>
            <person name="Singh A."/>
            <person name="Dalal V."/>
            <person name="Srivastava S."/>
            <person name="Dixit A."/>
            <person name="Pal A.K."/>
            <person name="Ghazi I.A."/>
            <person name="Yadav M."/>
            <person name="Pandit A."/>
            <person name="Bhargava A."/>
            <person name="Sureshbabu K."/>
            <person name="Batra K."/>
            <person name="Sharma T.R."/>
            <person name="Mohapatra T."/>
            <person name="Singh N.K."/>
            <person name="Messing J."/>
            <person name="Nelson A.B."/>
            <person name="Fuks G."/>
            <person name="Kavchok S."/>
            <person name="Keizer G."/>
            <person name="Linton E."/>
            <person name="Llaca V."/>
            <person name="Song R."/>
            <person name="Tanyolac B."/>
            <person name="Young S."/>
            <person name="Ho-Il K."/>
            <person name="Hahn J.H."/>
            <person name="Sangsakoo G."/>
            <person name="Vanavichit A."/>
            <person name="de Mattos Luiz.A.T."/>
            <person name="Zimmer P.D."/>
            <person name="Malone G."/>
            <person name="Dellagostin O."/>
            <person name="de Oliveira A.C."/>
            <person name="Bevan M."/>
            <person name="Bancroft I."/>
            <person name="Minx P."/>
            <person name="Cordum H."/>
            <person name="Wilson R."/>
            <person name="Cheng Z."/>
            <person name="Jin W."/>
            <person name="Jiang J."/>
            <person name="Leong S.A."/>
            <person name="Iwama H."/>
            <person name="Gojobori T."/>
            <person name="Itoh T."/>
            <person name="Niimura Y."/>
            <person name="Fujii Y."/>
            <person name="Habara T."/>
            <person name="Sakai H."/>
            <person name="Sato Y."/>
            <person name="Wilson G."/>
            <person name="Kumar K."/>
            <person name="McCouch S."/>
            <person name="Juretic N."/>
            <person name="Hoen D."/>
            <person name="Wright S."/>
            <person name="Bruskiewich R."/>
            <person name="Bureau T."/>
            <person name="Miyao A."/>
            <person name="Hirochika H."/>
            <person name="Nishikawa T."/>
            <person name="Kadowaki K."/>
            <person name="Sugiura M."/>
            <person name="Burr B."/>
            <person name="Sasaki T."/>
        </authorList>
    </citation>
    <scope>NUCLEOTIDE SEQUENCE [LARGE SCALE GENOMIC DNA]</scope>
    <source>
        <strain evidence="2">cv. Nipponbare</strain>
    </source>
</reference>
<gene>
    <name evidence="1" type="ordered locus">Os11g0271675</name>
    <name evidence="1" type="ORF">OSNPB_110271675</name>
</gene>
<evidence type="ECO:0000313" key="1">
    <source>
        <dbReference type="EMBL" id="BAT13564.1"/>
    </source>
</evidence>
<dbReference type="PaxDb" id="39947-A0A0P0Y1X9"/>